<organism evidence="5 6">
    <name type="scientific">Oidiodendron maius (strain Zn)</name>
    <dbReference type="NCBI Taxonomy" id="913774"/>
    <lineage>
        <taxon>Eukaryota</taxon>
        <taxon>Fungi</taxon>
        <taxon>Dikarya</taxon>
        <taxon>Ascomycota</taxon>
        <taxon>Pezizomycotina</taxon>
        <taxon>Leotiomycetes</taxon>
        <taxon>Leotiomycetes incertae sedis</taxon>
        <taxon>Myxotrichaceae</taxon>
        <taxon>Oidiodendron</taxon>
    </lineage>
</organism>
<keyword evidence="6" id="KW-1185">Reference proteome</keyword>
<evidence type="ECO:0000256" key="3">
    <source>
        <dbReference type="ARBA" id="ARBA00022833"/>
    </source>
</evidence>
<dbReference type="InterPro" id="IPR006913">
    <property type="entry name" value="CENP-V/GFA"/>
</dbReference>
<dbReference type="EMBL" id="KN832886">
    <property type="protein sequence ID" value="KIM95692.1"/>
    <property type="molecule type" value="Genomic_DNA"/>
</dbReference>
<dbReference type="Gene3D" id="3.90.1590.10">
    <property type="entry name" value="glutathione-dependent formaldehyde- activating enzyme (gfa)"/>
    <property type="match status" value="1"/>
</dbReference>
<dbReference type="GO" id="GO:0046872">
    <property type="term" value="F:metal ion binding"/>
    <property type="evidence" value="ECO:0007669"/>
    <property type="project" value="UniProtKB-KW"/>
</dbReference>
<evidence type="ECO:0000256" key="1">
    <source>
        <dbReference type="ARBA" id="ARBA00005495"/>
    </source>
</evidence>
<protein>
    <recommendedName>
        <fullName evidence="4">CENP-V/GFA domain-containing protein</fullName>
    </recommendedName>
</protein>
<feature type="domain" description="CENP-V/GFA" evidence="4">
    <location>
        <begin position="2"/>
        <end position="73"/>
    </location>
</feature>
<evidence type="ECO:0000256" key="2">
    <source>
        <dbReference type="ARBA" id="ARBA00022723"/>
    </source>
</evidence>
<dbReference type="STRING" id="913774.A0A0C3D1C4"/>
<evidence type="ECO:0000259" key="4">
    <source>
        <dbReference type="Pfam" id="PF04828"/>
    </source>
</evidence>
<gene>
    <name evidence="5" type="ORF">OIDMADRAFT_148769</name>
</gene>
<dbReference type="InterPro" id="IPR011057">
    <property type="entry name" value="Mss4-like_sf"/>
</dbReference>
<dbReference type="AlphaFoldDB" id="A0A0C3D1C4"/>
<dbReference type="GO" id="GO:0016846">
    <property type="term" value="F:carbon-sulfur lyase activity"/>
    <property type="evidence" value="ECO:0007669"/>
    <property type="project" value="InterPro"/>
</dbReference>
<name>A0A0C3D1C4_OIDMZ</name>
<evidence type="ECO:0000313" key="5">
    <source>
        <dbReference type="EMBL" id="KIM95692.1"/>
    </source>
</evidence>
<evidence type="ECO:0000313" key="6">
    <source>
        <dbReference type="Proteomes" id="UP000054321"/>
    </source>
</evidence>
<proteinExistence type="inferred from homology"/>
<reference evidence="5 6" key="1">
    <citation type="submission" date="2014-04" db="EMBL/GenBank/DDBJ databases">
        <authorList>
            <consortium name="DOE Joint Genome Institute"/>
            <person name="Kuo A."/>
            <person name="Martino E."/>
            <person name="Perotto S."/>
            <person name="Kohler A."/>
            <person name="Nagy L.G."/>
            <person name="Floudas D."/>
            <person name="Copeland A."/>
            <person name="Barry K.W."/>
            <person name="Cichocki N."/>
            <person name="Veneault-Fourrey C."/>
            <person name="LaButti K."/>
            <person name="Lindquist E.A."/>
            <person name="Lipzen A."/>
            <person name="Lundell T."/>
            <person name="Morin E."/>
            <person name="Murat C."/>
            <person name="Sun H."/>
            <person name="Tunlid A."/>
            <person name="Henrissat B."/>
            <person name="Grigoriev I.V."/>
            <person name="Hibbett D.S."/>
            <person name="Martin F."/>
            <person name="Nordberg H.P."/>
            <person name="Cantor M.N."/>
            <person name="Hua S.X."/>
        </authorList>
    </citation>
    <scope>NUCLEOTIDE SEQUENCE [LARGE SCALE GENOMIC DNA]</scope>
    <source>
        <strain evidence="5 6">Zn</strain>
    </source>
</reference>
<feature type="non-terminal residue" evidence="5">
    <location>
        <position position="132"/>
    </location>
</feature>
<dbReference type="HOGENOM" id="CLU_095045_1_0_1"/>
<comment type="similarity">
    <text evidence="1">Belongs to the Gfa family.</text>
</comment>
<dbReference type="Proteomes" id="UP000054321">
    <property type="component" value="Unassembled WGS sequence"/>
</dbReference>
<accession>A0A0C3D1C4</accession>
<keyword evidence="3" id="KW-0862">Zinc</keyword>
<dbReference type="OrthoDB" id="6329284at2759"/>
<sequence>MCRKFTGALLPQGISLPTSYISPPLLSNETYKSYQSSPTAYRSFCSNCGSSLAFNYNRCPEVTEIYHGSLDEEVLCGKKVAGAEDGTISKREGSDIGYDLCKAPNHNWIDNSIKGITDKGEGNLYLRGSDVP</sequence>
<dbReference type="SUPFAM" id="SSF51316">
    <property type="entry name" value="Mss4-like"/>
    <property type="match status" value="1"/>
</dbReference>
<reference evidence="6" key="2">
    <citation type="submission" date="2015-01" db="EMBL/GenBank/DDBJ databases">
        <title>Evolutionary Origins and Diversification of the Mycorrhizal Mutualists.</title>
        <authorList>
            <consortium name="DOE Joint Genome Institute"/>
            <consortium name="Mycorrhizal Genomics Consortium"/>
            <person name="Kohler A."/>
            <person name="Kuo A."/>
            <person name="Nagy L.G."/>
            <person name="Floudas D."/>
            <person name="Copeland A."/>
            <person name="Barry K.W."/>
            <person name="Cichocki N."/>
            <person name="Veneault-Fourrey C."/>
            <person name="LaButti K."/>
            <person name="Lindquist E.A."/>
            <person name="Lipzen A."/>
            <person name="Lundell T."/>
            <person name="Morin E."/>
            <person name="Murat C."/>
            <person name="Riley R."/>
            <person name="Ohm R."/>
            <person name="Sun H."/>
            <person name="Tunlid A."/>
            <person name="Henrissat B."/>
            <person name="Grigoriev I.V."/>
            <person name="Hibbett D.S."/>
            <person name="Martin F."/>
        </authorList>
    </citation>
    <scope>NUCLEOTIDE SEQUENCE [LARGE SCALE GENOMIC DNA]</scope>
    <source>
        <strain evidence="6">Zn</strain>
    </source>
</reference>
<dbReference type="Pfam" id="PF04828">
    <property type="entry name" value="GFA"/>
    <property type="match status" value="1"/>
</dbReference>
<dbReference type="InParanoid" id="A0A0C3D1C4"/>
<keyword evidence="2" id="KW-0479">Metal-binding</keyword>